<dbReference type="GO" id="GO:0005673">
    <property type="term" value="C:transcription factor TFIIE complex"/>
    <property type="evidence" value="ECO:0007669"/>
    <property type="project" value="UniProtKB-UniRule"/>
</dbReference>
<name>A0A4P7NH43_PYROR</name>
<evidence type="ECO:0000256" key="4">
    <source>
        <dbReference type="ARBA" id="ARBA00023163"/>
    </source>
</evidence>
<dbReference type="InterPro" id="IPR016656">
    <property type="entry name" value="TFIIE-bsu"/>
</dbReference>
<evidence type="ECO:0000256" key="7">
    <source>
        <dbReference type="PIRNR" id="PIRNR016398"/>
    </source>
</evidence>
<accession>A0A4P7NH43</accession>
<proteinExistence type="inferred from homology"/>
<dbReference type="GO" id="GO:0001097">
    <property type="term" value="F:TFIIH-class transcription factor complex binding"/>
    <property type="evidence" value="ECO:0007669"/>
    <property type="project" value="TreeGrafter"/>
</dbReference>
<gene>
    <name evidence="10" type="ORF">PoMZ_08238</name>
</gene>
<keyword evidence="4 7" id="KW-0804">Transcription</keyword>
<evidence type="ECO:0000256" key="6">
    <source>
        <dbReference type="ARBA" id="ARBA00025581"/>
    </source>
</evidence>
<evidence type="ECO:0000256" key="8">
    <source>
        <dbReference type="SAM" id="MobiDB-lite"/>
    </source>
</evidence>
<feature type="region of interest" description="Disordered" evidence="8">
    <location>
        <begin position="1"/>
        <end position="70"/>
    </location>
</feature>
<dbReference type="AlphaFoldDB" id="A0A4P7NH43"/>
<feature type="compositionally biased region" description="Low complexity" evidence="8">
    <location>
        <begin position="13"/>
        <end position="28"/>
    </location>
</feature>
<evidence type="ECO:0000259" key="9">
    <source>
        <dbReference type="PROSITE" id="PS51351"/>
    </source>
</evidence>
<evidence type="ECO:0000256" key="1">
    <source>
        <dbReference type="ARBA" id="ARBA00004123"/>
    </source>
</evidence>
<keyword evidence="3 7" id="KW-0238">DNA-binding</keyword>
<keyword evidence="2 7" id="KW-0805">Transcription regulation</keyword>
<comment type="function">
    <text evidence="6 7">Recruits TFIIH to the initiation complex and stimulates the RNA polymerase II C-terminal domain kinase and DNA-dependent ATPase activities of TFIIH. Both TFIIH and TFIIE are required for promoter clearance by RNA polymerase.</text>
</comment>
<dbReference type="GO" id="GO:0003677">
    <property type="term" value="F:DNA binding"/>
    <property type="evidence" value="ECO:0007669"/>
    <property type="project" value="UniProtKB-UniRule"/>
</dbReference>
<dbReference type="InterPro" id="IPR054600">
    <property type="entry name" value="TFA2_E-tether"/>
</dbReference>
<organism evidence="10 11">
    <name type="scientific">Pyricularia oryzae</name>
    <name type="common">Rice blast fungus</name>
    <name type="synonym">Magnaporthe oryzae</name>
    <dbReference type="NCBI Taxonomy" id="318829"/>
    <lineage>
        <taxon>Eukaryota</taxon>
        <taxon>Fungi</taxon>
        <taxon>Dikarya</taxon>
        <taxon>Ascomycota</taxon>
        <taxon>Pezizomycotina</taxon>
        <taxon>Sordariomycetes</taxon>
        <taxon>Sordariomycetidae</taxon>
        <taxon>Magnaporthales</taxon>
        <taxon>Pyriculariaceae</taxon>
        <taxon>Pyricularia</taxon>
    </lineage>
</organism>
<dbReference type="GO" id="GO:0006367">
    <property type="term" value="P:transcription initiation at RNA polymerase II promoter"/>
    <property type="evidence" value="ECO:0007669"/>
    <property type="project" value="UniProtKB-UniRule"/>
</dbReference>
<evidence type="ECO:0000256" key="2">
    <source>
        <dbReference type="ARBA" id="ARBA00023015"/>
    </source>
</evidence>
<evidence type="ECO:0000256" key="3">
    <source>
        <dbReference type="ARBA" id="ARBA00023125"/>
    </source>
</evidence>
<evidence type="ECO:0000313" key="10">
    <source>
        <dbReference type="EMBL" id="QBZ61289.1"/>
    </source>
</evidence>
<dbReference type="EMBL" id="CP034207">
    <property type="protein sequence ID" value="QBZ61289.1"/>
    <property type="molecule type" value="Genomic_DNA"/>
</dbReference>
<feature type="domain" description="TFIIE beta" evidence="9">
    <location>
        <begin position="72"/>
        <end position="165"/>
    </location>
</feature>
<dbReference type="Pfam" id="PF02186">
    <property type="entry name" value="TFIIE_beta"/>
    <property type="match status" value="1"/>
</dbReference>
<reference evidence="10 11" key="1">
    <citation type="journal article" date="2019" name="Mol. Biol. Evol.">
        <title>Blast fungal genomes show frequent chromosomal changes, gene gains and losses, and effector gene turnover.</title>
        <authorList>
            <person name="Gomez Luciano L.B."/>
            <person name="Jason Tsai I."/>
            <person name="Chuma I."/>
            <person name="Tosa Y."/>
            <person name="Chen Y.H."/>
            <person name="Li J.Y."/>
            <person name="Li M.Y."/>
            <person name="Jade Lu M.Y."/>
            <person name="Nakayashiki H."/>
            <person name="Li W.H."/>
        </authorList>
    </citation>
    <scope>NUCLEOTIDE SEQUENCE [LARGE SCALE GENOMIC DNA]</scope>
    <source>
        <strain evidence="10">MZ5-1-6</strain>
    </source>
</reference>
<dbReference type="PANTHER" id="PTHR12716">
    <property type="entry name" value="TRANSCRIPTION INITIATION FACTOR IIE, BETA SUBUNIT"/>
    <property type="match status" value="1"/>
</dbReference>
<protein>
    <recommendedName>
        <fullName evidence="7">Transcription initiation factor IIE subunit beta</fullName>
    </recommendedName>
</protein>
<dbReference type="PROSITE" id="PS51351">
    <property type="entry name" value="TFIIE_BETA_C"/>
    <property type="match status" value="1"/>
</dbReference>
<dbReference type="InterPro" id="IPR003166">
    <property type="entry name" value="TFIIE_bsu_DNA-bd"/>
</dbReference>
<dbReference type="PANTHER" id="PTHR12716:SF8">
    <property type="entry name" value="TRANSCRIPTION INITIATION FACTOR IIE SUBUNIT BETA"/>
    <property type="match status" value="1"/>
</dbReference>
<dbReference type="InterPro" id="IPR040501">
    <property type="entry name" value="TFA2_Winged_2"/>
</dbReference>
<comment type="subunit">
    <text evidence="7">Tetramer of two alpha and two beta chains.</text>
</comment>
<evidence type="ECO:0000256" key="5">
    <source>
        <dbReference type="ARBA" id="ARBA00023242"/>
    </source>
</evidence>
<dbReference type="Pfam" id="PF18121">
    <property type="entry name" value="TFA2_Winged_2"/>
    <property type="match status" value="1"/>
</dbReference>
<dbReference type="PIRSF" id="PIRSF016398">
    <property type="entry name" value="TFIIE-beta"/>
    <property type="match status" value="1"/>
</dbReference>
<dbReference type="Proteomes" id="UP000294847">
    <property type="component" value="Chromosome 4"/>
</dbReference>
<comment type="subcellular location">
    <subcellularLocation>
        <location evidence="1 7">Nucleus</location>
    </subcellularLocation>
</comment>
<keyword evidence="5 7" id="KW-0539">Nucleus</keyword>
<dbReference type="Pfam" id="PF22254">
    <property type="entry name" value="TFA2_E-tether"/>
    <property type="match status" value="1"/>
</dbReference>
<comment type="similarity">
    <text evidence="7">Belongs to the TFIIE beta subunit family.</text>
</comment>
<dbReference type="VEuPathDB" id="FungiDB:M_BR32_EuGene_00041571"/>
<evidence type="ECO:0000313" key="11">
    <source>
        <dbReference type="Proteomes" id="UP000294847"/>
    </source>
</evidence>
<sequence length="310" mass="34137">MSSFLERQQKAMAASLAGAASKLSGASKTNSLKRPPPSPSPSVTSTTSAAPGNDGSGSTPKKIKRETTATIFSQPAQTGYGTELGSNIIYIVDNLKEHGKPKSLDDVLGHVNLHRRDDNFKRAVVETLKAHTKVNFIRDPKAEAADPENAWKTGKYEHLPIIPGVKDETSLLRYLSERKTAQGVSVKDLKDGWPSCDETITKLEKAHKLLVVRTKKDGVARTVWIDDPSLHHDVDAEFKLMWHRVEVPPLEDIVRKLAAAGQKPTSDDPQLKVHAVAKDTKKNKKRAVNIKKMTNVHMAGLLKNFDHIKK</sequence>